<evidence type="ECO:0000256" key="7">
    <source>
        <dbReference type="PROSITE-ProRule" id="PRU01240"/>
    </source>
</evidence>
<evidence type="ECO:0000256" key="3">
    <source>
        <dbReference type="ARBA" id="ARBA00022729"/>
    </source>
</evidence>
<evidence type="ECO:0000256" key="1">
    <source>
        <dbReference type="ARBA" id="ARBA00011073"/>
    </source>
</evidence>
<dbReference type="InterPro" id="IPR000209">
    <property type="entry name" value="Peptidase_S8/S53_dom"/>
</dbReference>
<dbReference type="InterPro" id="IPR023828">
    <property type="entry name" value="Peptidase_S8_Ser-AS"/>
</dbReference>
<dbReference type="PANTHER" id="PTHR43806">
    <property type="entry name" value="PEPTIDASE S8"/>
    <property type="match status" value="1"/>
</dbReference>
<dbReference type="Proteomes" id="UP001146351">
    <property type="component" value="Unassembled WGS sequence"/>
</dbReference>
<sequence length="429" mass="47579">MPFFSQFCFLVYIQVLIGNVACEYFSEPSWSFTRPSIEKKTRGLTGVFQPPRIESRNFLNEDTEAPHLAFISNSRPGNPSPPKFKRDESEGQGTTIFILDQSFKIDLPELAKNDREINTHFVEVSEIPNMKVVPASLLGDPQYFSHGTTVAALAAGVTLGPAPKANLELVKISGEYEQEDGKLAPFSVRTMWEDGFDYVLRRVTELKQAGRTKFVVNISMFMRKDESNPERTQAMEPAIRNFFGRLQEDGIVVVLAGGNTGLEKNDQGETDTYEDYFLLYIASEYDNVITVGGLDTDGTLWPGTTPRTLCANDGADIYAPAWDVRTILKTGEYTKSAFFGTSLSAPIVAGTLAYFLGIDPLDPPDEYKSLPGKIYSEGKVNAAGLVEYMKDISHKSKRVLREGTEELPYEPPVELRVLYNGAQGPGVDL</sequence>
<proteinExistence type="inferred from homology"/>
<comment type="caution">
    <text evidence="11">The sequence shown here is derived from an EMBL/GenBank/DDBJ whole genome shotgun (WGS) entry which is preliminary data.</text>
</comment>
<feature type="active site" description="Charge relay system" evidence="7">
    <location>
        <position position="146"/>
    </location>
</feature>
<feature type="active site" description="Charge relay system" evidence="7">
    <location>
        <position position="100"/>
    </location>
</feature>
<dbReference type="OrthoDB" id="1896086at2759"/>
<keyword evidence="12" id="KW-1185">Reference proteome</keyword>
<dbReference type="PRINTS" id="PR00723">
    <property type="entry name" value="SUBTILISIN"/>
</dbReference>
<reference evidence="11" key="2">
    <citation type="journal article" date="2023" name="IMA Fungus">
        <title>Comparative genomic study of the Penicillium genus elucidates a diverse pangenome and 15 lateral gene transfer events.</title>
        <authorList>
            <person name="Petersen C."/>
            <person name="Sorensen T."/>
            <person name="Nielsen M.R."/>
            <person name="Sondergaard T.E."/>
            <person name="Sorensen J.L."/>
            <person name="Fitzpatrick D.A."/>
            <person name="Frisvad J.C."/>
            <person name="Nielsen K.L."/>
        </authorList>
    </citation>
    <scope>NUCLEOTIDE SEQUENCE</scope>
    <source>
        <strain evidence="11">IBT 21917</strain>
    </source>
</reference>
<evidence type="ECO:0000256" key="2">
    <source>
        <dbReference type="ARBA" id="ARBA00022670"/>
    </source>
</evidence>
<evidence type="ECO:0000259" key="10">
    <source>
        <dbReference type="Pfam" id="PF00082"/>
    </source>
</evidence>
<accession>A0A9W9ITY3</accession>
<dbReference type="PROSITE" id="PS51892">
    <property type="entry name" value="SUBTILASE"/>
    <property type="match status" value="1"/>
</dbReference>
<dbReference type="CDD" id="cd00306">
    <property type="entry name" value="Peptidases_S8_S53"/>
    <property type="match status" value="1"/>
</dbReference>
<feature type="domain" description="Peptidase S8/S53" evidence="10">
    <location>
        <begin position="91"/>
        <end position="362"/>
    </location>
</feature>
<dbReference type="Pfam" id="PF00082">
    <property type="entry name" value="Peptidase_S8"/>
    <property type="match status" value="1"/>
</dbReference>
<evidence type="ECO:0000313" key="11">
    <source>
        <dbReference type="EMBL" id="KAJ5183897.1"/>
    </source>
</evidence>
<feature type="signal peptide" evidence="9">
    <location>
        <begin position="1"/>
        <end position="22"/>
    </location>
</feature>
<keyword evidence="2 7" id="KW-0645">Protease</keyword>
<gene>
    <name evidence="11" type="ORF">N7492_001513</name>
</gene>
<dbReference type="GO" id="GO:0004252">
    <property type="term" value="F:serine-type endopeptidase activity"/>
    <property type="evidence" value="ECO:0007669"/>
    <property type="project" value="UniProtKB-UniRule"/>
</dbReference>
<dbReference type="PANTHER" id="PTHR43806:SF11">
    <property type="entry name" value="CEREVISIN-RELATED"/>
    <property type="match status" value="1"/>
</dbReference>
<keyword evidence="4 7" id="KW-0378">Hydrolase</keyword>
<name>A0A9W9ITY3_9EURO</name>
<keyword evidence="3 9" id="KW-0732">Signal</keyword>
<feature type="chain" id="PRO_5040858238" description="Peptidase S8/S53 domain-containing protein" evidence="9">
    <location>
        <begin position="23"/>
        <end position="429"/>
    </location>
</feature>
<dbReference type="EMBL" id="JAPQKO010000001">
    <property type="protein sequence ID" value="KAJ5183897.1"/>
    <property type="molecule type" value="Genomic_DNA"/>
</dbReference>
<dbReference type="InterPro" id="IPR050131">
    <property type="entry name" value="Peptidase_S8_subtilisin-like"/>
</dbReference>
<evidence type="ECO:0000256" key="4">
    <source>
        <dbReference type="ARBA" id="ARBA00022801"/>
    </source>
</evidence>
<feature type="active site" description="Charge relay system" evidence="7">
    <location>
        <position position="342"/>
    </location>
</feature>
<dbReference type="GO" id="GO:0006508">
    <property type="term" value="P:proteolysis"/>
    <property type="evidence" value="ECO:0007669"/>
    <property type="project" value="UniProtKB-KW"/>
</dbReference>
<comment type="similarity">
    <text evidence="1 7">Belongs to the peptidase S8 family.</text>
</comment>
<keyword evidence="5 7" id="KW-0720">Serine protease</keyword>
<evidence type="ECO:0000313" key="12">
    <source>
        <dbReference type="Proteomes" id="UP001146351"/>
    </source>
</evidence>
<reference evidence="11" key="1">
    <citation type="submission" date="2022-11" db="EMBL/GenBank/DDBJ databases">
        <authorList>
            <person name="Petersen C."/>
        </authorList>
    </citation>
    <scope>NUCLEOTIDE SEQUENCE</scope>
    <source>
        <strain evidence="11">IBT 21917</strain>
    </source>
</reference>
<dbReference type="SUPFAM" id="SSF52743">
    <property type="entry name" value="Subtilisin-like"/>
    <property type="match status" value="1"/>
</dbReference>
<dbReference type="AlphaFoldDB" id="A0A9W9ITY3"/>
<evidence type="ECO:0000256" key="9">
    <source>
        <dbReference type="SAM" id="SignalP"/>
    </source>
</evidence>
<protein>
    <recommendedName>
        <fullName evidence="10">Peptidase S8/S53 domain-containing protein</fullName>
    </recommendedName>
</protein>
<feature type="region of interest" description="Disordered" evidence="8">
    <location>
        <begin position="69"/>
        <end position="90"/>
    </location>
</feature>
<evidence type="ECO:0000256" key="5">
    <source>
        <dbReference type="ARBA" id="ARBA00022825"/>
    </source>
</evidence>
<dbReference type="PROSITE" id="PS00138">
    <property type="entry name" value="SUBTILASE_SER"/>
    <property type="match status" value="1"/>
</dbReference>
<evidence type="ECO:0000256" key="8">
    <source>
        <dbReference type="SAM" id="MobiDB-lite"/>
    </source>
</evidence>
<keyword evidence="6" id="KW-0865">Zymogen</keyword>
<dbReference type="Gene3D" id="3.40.50.200">
    <property type="entry name" value="Peptidase S8/S53 domain"/>
    <property type="match status" value="1"/>
</dbReference>
<organism evidence="11 12">
    <name type="scientific">Penicillium capsulatum</name>
    <dbReference type="NCBI Taxonomy" id="69766"/>
    <lineage>
        <taxon>Eukaryota</taxon>
        <taxon>Fungi</taxon>
        <taxon>Dikarya</taxon>
        <taxon>Ascomycota</taxon>
        <taxon>Pezizomycotina</taxon>
        <taxon>Eurotiomycetes</taxon>
        <taxon>Eurotiomycetidae</taxon>
        <taxon>Eurotiales</taxon>
        <taxon>Aspergillaceae</taxon>
        <taxon>Penicillium</taxon>
    </lineage>
</organism>
<dbReference type="InterPro" id="IPR015500">
    <property type="entry name" value="Peptidase_S8_subtilisin-rel"/>
</dbReference>
<dbReference type="InterPro" id="IPR036852">
    <property type="entry name" value="Peptidase_S8/S53_dom_sf"/>
</dbReference>
<evidence type="ECO:0000256" key="6">
    <source>
        <dbReference type="ARBA" id="ARBA00023145"/>
    </source>
</evidence>